<evidence type="ECO:0000313" key="5">
    <source>
        <dbReference type="Proteomes" id="UP000805614"/>
    </source>
</evidence>
<dbReference type="InterPro" id="IPR036938">
    <property type="entry name" value="PAP2/HPO_sf"/>
</dbReference>
<accession>A0ABR7LH05</accession>
<evidence type="ECO:0000313" key="4">
    <source>
        <dbReference type="EMBL" id="MBC6464122.1"/>
    </source>
</evidence>
<keyword evidence="5" id="KW-1185">Reference proteome</keyword>
<comment type="caution">
    <text evidence="4">The sequence shown here is derived from an EMBL/GenBank/DDBJ whole genome shotgun (WGS) entry which is preliminary data.</text>
</comment>
<dbReference type="PANTHER" id="PTHR34599">
    <property type="entry name" value="PEROXIDASE-RELATED"/>
    <property type="match status" value="1"/>
</dbReference>
<name>A0ABR7LH05_9ACTN</name>
<feature type="domain" description="DUF6851" evidence="2">
    <location>
        <begin position="90"/>
        <end position="229"/>
    </location>
</feature>
<gene>
    <name evidence="4" type="ORF">HKK74_01205</name>
</gene>
<proteinExistence type="predicted"/>
<evidence type="ECO:0000259" key="3">
    <source>
        <dbReference type="Pfam" id="PF22778"/>
    </source>
</evidence>
<dbReference type="Pfam" id="PF21167">
    <property type="entry name" value="DUF6851"/>
    <property type="match status" value="1"/>
</dbReference>
<evidence type="ECO:0008006" key="6">
    <source>
        <dbReference type="Google" id="ProtNLM"/>
    </source>
</evidence>
<dbReference type="SUPFAM" id="SSF48317">
    <property type="entry name" value="Acid phosphatase/Vanadium-dependent haloperoxidase"/>
    <property type="match status" value="1"/>
</dbReference>
<organism evidence="4 5">
    <name type="scientific">Actinomadura alba</name>
    <dbReference type="NCBI Taxonomy" id="406431"/>
    <lineage>
        <taxon>Bacteria</taxon>
        <taxon>Bacillati</taxon>
        <taxon>Actinomycetota</taxon>
        <taxon>Actinomycetes</taxon>
        <taxon>Streptosporangiales</taxon>
        <taxon>Thermomonosporaceae</taxon>
        <taxon>Actinomadura</taxon>
    </lineage>
</organism>
<feature type="signal peptide" evidence="1">
    <location>
        <begin position="1"/>
        <end position="25"/>
    </location>
</feature>
<feature type="domain" description="Vanadium-dependent haloperoxidase NapH1-like second helical-bundle" evidence="3">
    <location>
        <begin position="340"/>
        <end position="504"/>
    </location>
</feature>
<dbReference type="EMBL" id="JABVEC010000001">
    <property type="protein sequence ID" value="MBC6464122.1"/>
    <property type="molecule type" value="Genomic_DNA"/>
</dbReference>
<dbReference type="InterPro" id="IPR049283">
    <property type="entry name" value="DUF6851"/>
</dbReference>
<sequence length="510" mass="54790">MIGSKRHRSPRIAGLAMLCSAALVAGTIGTGLAAAGTARVAPRLNSIDFDFDKGNALPDVLYGRVGEAIKKYVSPKGTDATLVFRIAALASVAHFDAIAPYRPTAVGIYSNLGRRPAEESAGNRNRNIAILYASYRVYNSLIPEGAADWRKIMTDVGLNPDDDQENATTAIGIGNLAGKSVNAARLHDGMNQLGDAGGRKYNLQPYADYLGFKPANTAYEIRDPSLWQPAVVTKGNGIFQVQQFVTPQLMVTKPFTYDDPKKFLIPPPHNSDYEGNRAGYKRQTDEVLAASAGLTDATKMRAEFFDDKFRGIGYSSAVVALNRGIGIDKFIDHVTAADIGVFDASISVWYDKWKYQAVRPFTTVRVLYGGQKVTAWGGPGKGTVEDLPAKDWRPYLGTPDHPEYPSGSTAACAATAQAGRRAFGTDDITLSYTFAKGSSSVEPGLTPTAATTLSWTTWSDWLRDCGLSRLNGGVHFKAAIEASKKLGPQFGDRSYDLVQAHVAGKRGSGG</sequence>
<keyword evidence="1" id="KW-0732">Signal</keyword>
<evidence type="ECO:0000259" key="2">
    <source>
        <dbReference type="Pfam" id="PF21167"/>
    </source>
</evidence>
<dbReference type="RefSeq" id="WP_187241038.1">
    <property type="nucleotide sequence ID" value="NZ_BAAAOK010000011.1"/>
</dbReference>
<dbReference type="InterPro" id="IPR055161">
    <property type="entry name" value="NapH1-like_2nd"/>
</dbReference>
<dbReference type="Proteomes" id="UP000805614">
    <property type="component" value="Unassembled WGS sequence"/>
</dbReference>
<feature type="chain" id="PRO_5045950650" description="Vanadium-dependent haloperoxidase" evidence="1">
    <location>
        <begin position="26"/>
        <end position="510"/>
    </location>
</feature>
<dbReference type="Pfam" id="PF22778">
    <property type="entry name" value="VCPO_2nd"/>
    <property type="match status" value="1"/>
</dbReference>
<dbReference type="PANTHER" id="PTHR34599:SF2">
    <property type="entry name" value="TRAF-TYPE DOMAIN-CONTAINING PROTEIN"/>
    <property type="match status" value="1"/>
</dbReference>
<protein>
    <recommendedName>
        <fullName evidence="6">Vanadium-dependent haloperoxidase</fullName>
    </recommendedName>
</protein>
<reference evidence="4 5" key="1">
    <citation type="submission" date="2020-06" db="EMBL/GenBank/DDBJ databases">
        <title>Actinomadura xiongansis sp. nov., isolated from soil of Baiyangdian.</title>
        <authorList>
            <person name="Zhang X."/>
        </authorList>
    </citation>
    <scope>NUCLEOTIDE SEQUENCE [LARGE SCALE GENOMIC DNA]</scope>
    <source>
        <strain evidence="4 5">HBUM206468</strain>
    </source>
</reference>
<dbReference type="InterPro" id="IPR052559">
    <property type="entry name" value="V-haloperoxidase"/>
</dbReference>
<dbReference type="Gene3D" id="1.10.606.20">
    <property type="match status" value="1"/>
</dbReference>
<evidence type="ECO:0000256" key="1">
    <source>
        <dbReference type="SAM" id="SignalP"/>
    </source>
</evidence>